<organism evidence="10">
    <name type="scientific">Clastoptera arizonana</name>
    <name type="common">Arizona spittle bug</name>
    <dbReference type="NCBI Taxonomy" id="38151"/>
    <lineage>
        <taxon>Eukaryota</taxon>
        <taxon>Metazoa</taxon>
        <taxon>Ecdysozoa</taxon>
        <taxon>Arthropoda</taxon>
        <taxon>Hexapoda</taxon>
        <taxon>Insecta</taxon>
        <taxon>Pterygota</taxon>
        <taxon>Neoptera</taxon>
        <taxon>Paraneoptera</taxon>
        <taxon>Hemiptera</taxon>
        <taxon>Auchenorrhyncha</taxon>
        <taxon>Cercopoidea</taxon>
        <taxon>Clastopteridae</taxon>
        <taxon>Clastoptera</taxon>
    </lineage>
</organism>
<evidence type="ECO:0000256" key="8">
    <source>
        <dbReference type="SAM" id="MobiDB-lite"/>
    </source>
</evidence>
<feature type="repeat" description="ANK" evidence="6">
    <location>
        <begin position="1911"/>
        <end position="1948"/>
    </location>
</feature>
<evidence type="ECO:0000256" key="2">
    <source>
        <dbReference type="ARBA" id="ARBA00022670"/>
    </source>
</evidence>
<dbReference type="Pfam" id="PF02902">
    <property type="entry name" value="Peptidase_C48"/>
    <property type="match status" value="1"/>
</dbReference>
<name>A0A1B6EE12_9HEMI</name>
<dbReference type="InterPro" id="IPR003653">
    <property type="entry name" value="Peptidase_C48_C"/>
</dbReference>
<dbReference type="EMBL" id="GEDC01001147">
    <property type="protein sequence ID" value="JAS36151.1"/>
    <property type="molecule type" value="Transcribed_RNA"/>
</dbReference>
<accession>A0A1B6EE12</accession>
<evidence type="ECO:0000256" key="4">
    <source>
        <dbReference type="ARBA" id="ARBA00022801"/>
    </source>
</evidence>
<dbReference type="GO" id="GO:0008234">
    <property type="term" value="F:cysteine-type peptidase activity"/>
    <property type="evidence" value="ECO:0007669"/>
    <property type="project" value="InterPro"/>
</dbReference>
<dbReference type="SUPFAM" id="SSF54001">
    <property type="entry name" value="Cysteine proteinases"/>
    <property type="match status" value="1"/>
</dbReference>
<dbReference type="SUPFAM" id="SSF48403">
    <property type="entry name" value="Ankyrin repeat"/>
    <property type="match status" value="3"/>
</dbReference>
<dbReference type="Pfam" id="PF12796">
    <property type="entry name" value="Ank_2"/>
    <property type="match status" value="2"/>
</dbReference>
<protein>
    <recommendedName>
        <fullName evidence="9">Ubiquitin-like protease family profile domain-containing protein</fullName>
    </recommendedName>
</protein>
<evidence type="ECO:0000256" key="1">
    <source>
        <dbReference type="ARBA" id="ARBA00005234"/>
    </source>
</evidence>
<dbReference type="GO" id="GO:0006508">
    <property type="term" value="P:proteolysis"/>
    <property type="evidence" value="ECO:0007669"/>
    <property type="project" value="UniProtKB-KW"/>
</dbReference>
<dbReference type="InterPro" id="IPR050745">
    <property type="entry name" value="Multifunctional_regulatory"/>
</dbReference>
<feature type="region of interest" description="Disordered" evidence="8">
    <location>
        <begin position="441"/>
        <end position="460"/>
    </location>
</feature>
<dbReference type="PROSITE" id="PS50297">
    <property type="entry name" value="ANK_REP_REGION"/>
    <property type="match status" value="1"/>
</dbReference>
<sequence length="2755" mass="318381">MTWLNTTSQPVLPTEKIKATILFTKMSIKTNGMLPQVGRIVHPESHTSKKVSLMDSGGGKYSQEIYAKSLITRKENFEITEKLEEERNTIQRNDYIQAKPRVRRQYNPNDNNFQLFLLISQCKHDPTLINDIKGLLQKVDINYRDKDGDTFLHAAVQEGNEEVVKLLVERGANVEIENNAGKTQLSLAKELDNRNNKQSIIKILDQSKRISYQGKRKQYQFDQDLSSEFVEKTLNLDYQVWLTQEDIANIARINYGWHGEDDNVIFEIIGSVEQLGRQLTQQNINTLKKPTKKSLTFIINLDNLHWVTLVIIYSNQQCYAYYIDSLASGMQDNINDKLNEKFTNITIQSFNIKQQNDGYNCGIFALENAKIINEVVESGKINEMEQRLNDFKPTLKDLKNKRKEFAEALQQRRAAGSKENRAKDIDSRKVLISMPDFQPMEIDVEPKSGPSSPKRPKLSINSIRQQTPNVQDVRKPTGLLTSYHGVAYQVQWMMVVALDAQERINSKHGAFKFKTIDFKTEEPDAGKFDDLVWRYETDTQNLYEYYFLQAKHKLSKDEKITIKELLKPRDFLKTNDKRPFAIAKYFISYRDEIKRKYCENGKISRLIIATNVDIDDELKEKRDVELLKENIPILDLIRKETGKKPENWKFKEGGTLQRKVKEQLEGTYDLIKIARDLEKCVVNKEPVKKDSTLNRYMNALQQNGVIEPSGKFYSYFTENHKHLSKQAKQLREAFFQEAFTNKRKSFGFNDYYKISYPVELAEQIASKIIESFKKSENVVTIKRTQKMLNICIDDLAGYVLIEKDGSVRFNPKFWAVEDNELPSDSLRTFREKLKSQLESNIKSSRHDGSKKLKAEEFHVIIDQFKDYQFHIGSKGTFRTCKEMLGDKESFWESVKGFKFNQVDLSKPEELYSELPSHNLKGIEMEIEEFFGRLIFVVNYHQETLDEFIQKKCSWFLEFETDYIAYEFQTKIANILNLEKNTFISTTEDVSRFFDESRQQIDRLVLIGPTLEYLAKIEEFGIQFREDAINKLELGDFLTKQCNRQIFNVIAEQNELSSIKVYQTLKDIGEYSQNGSHIFIRLSSLLRIQDRVVNAFQSRMTNLLVIECKTEEENFHLLYSHLSEVIESNGGKKIIFITKKRNPLSAKFKEDFTEKYIEREDDKNNFADLKDKSQEKLLEKIKVIFQGEEVSLGTIINDEESTRLIDGEVLTQIIDGERMKIGTTRPGLFDLDSFYYTTSVKIDKEKFLDIFEKNSNDIFVTTGTTEKAFSELINPYIHEEIVRISGEDNMFRRYGNRLVVLTEKDEGKILKGLKEICSKHFGNTKDYHKIAIHLINVKNNELTWRRSYDPSLYIDRDLYHVIINEDKLKEYVNKEVYQKDIFAIIGVSEDQLWELYNMYVSKETEDPVDHNPSRKQYVTILQDGRESFDKLCSEYDLKNNYNIHLLESKKLINEEGKEEHKLCWRRSYGEIFILHRLKDENSKFPMDKKDLDTVIDSEKVIVIADEPGMGKSTALTHLLKQPVKSEWVIKLSLVNVQKQLEDLDGDVTVDRFIDFCSVIDIGIEKEKLSKNLLRFRIEKEGKVTLLFDGYDEISVKNQEKFVKLLKFLKNTQVKMQITTRLHTKHDLENALSVVSYTLKSFNEQSQKTFLKKFWKASVKLLFDNENIDRAIGYGLYKLFEPFCKNMRDGRYKLMSTPLLTRIFADVYQETVESLCNNRNIQDNVKELSVLDLYERFIEKKYSIYYKEKIRIDSKSSYVEDAIKKQLTKDHQRLAFKNLFPSSEGILDEQKLVSKEQEKELILAGFINFIDRDGSAYFVHQTFAEYFTAALLADLLRKEKSHQTKYKNTVELLRKGIFQPKREIVRKFLDYMLAKDETVKNRYEIHKAVINNDKDDVNSLLYKNSDVDVIDKGGRTALHLAATYDVIENDHYEIIENLLKWKANVLREDRIYKWTPSCFAIWARQFKTADIILHESKKELGDNVSRLISTNFINAKDENGVMPLHLLVNVDSDMLPVILSAAKNKLTNYEFLEFINARDANNKTPLHLSITEPTSIQPSNNEYSQDLLYKNALQAILRAAKEKLNNDEFLELINARDCNGVTALDLAIHGNTDRFSDFETYFLDEQAIIQDILNVVKEKLNNVDFLKFVKDCTPLHSAIMYDEKAGGEIRARIIFKTGCSKVSTVLNKVKEKLDDRELLQFINAPNKNGATALQLALQNYNEYTVNILLNLAIEKGYVEAVRIMLKRKPKGYGHFNYYARKFDQVNDLMKFIITKLSSNTEQLDNREAYEEIKTMLEQELEILKIEKEEEIYLVSLCFGDSSHSKRKRREAIECELSWDEDIKKIRDDVEDVRDISGLRINSDKFIDYIKENSISENKRAQLIQLADMVPVTGQSQSLVNKLISHQKIVNHFSKVEMISGITMHGMMGKNVLADYLNGDYQGIAINVGFIAGGQGFAKVSESASLKGLKLASEGKLLLGRSLKATSPFLARGTSAFVIYDLVNQLKAFKNGSAEALVGVVGDGIYLGIDAAEIGVEIAEGFEVLEGVSSVTGPIGAMVGAVVFVGTDVYIAVRRLDKTDGILHLTVREKFIEGLRAFVGMQPEKFVQELMEEKQLNNLLVKKAVDYLKQQSYVQKYVIPTMKIVCHQVINHKKVCVIPGTYDGICVKHDIQIFYTDQCTPVVEMDSRVILDGKRTDIKWSRAKPDNQGEVELFCLPRGDFEHVSSNGTYLCDNAIGLSTTKTGHTLINLGQGEDYVE</sequence>
<evidence type="ECO:0000256" key="5">
    <source>
        <dbReference type="ARBA" id="ARBA00023043"/>
    </source>
</evidence>
<keyword evidence="5 6" id="KW-0040">ANK repeat</keyword>
<dbReference type="InterPro" id="IPR027417">
    <property type="entry name" value="P-loop_NTPase"/>
</dbReference>
<evidence type="ECO:0000256" key="6">
    <source>
        <dbReference type="PROSITE-ProRule" id="PRU00023"/>
    </source>
</evidence>
<dbReference type="PROSITE" id="PS50600">
    <property type="entry name" value="ULP_PROTEASE"/>
    <property type="match status" value="1"/>
</dbReference>
<dbReference type="InterPro" id="IPR002110">
    <property type="entry name" value="Ankyrin_rpt"/>
</dbReference>
<dbReference type="InterPro" id="IPR036770">
    <property type="entry name" value="Ankyrin_rpt-contain_sf"/>
</dbReference>
<dbReference type="SMART" id="SM00248">
    <property type="entry name" value="ANK"/>
    <property type="match status" value="6"/>
</dbReference>
<reference evidence="10" key="1">
    <citation type="submission" date="2015-12" db="EMBL/GenBank/DDBJ databases">
        <title>De novo transcriptome assembly of four potential Pierce s Disease insect vectors from Arizona vineyards.</title>
        <authorList>
            <person name="Tassone E.E."/>
        </authorList>
    </citation>
    <scope>NUCLEOTIDE SEQUENCE</scope>
</reference>
<feature type="repeat" description="ANK" evidence="6">
    <location>
        <begin position="147"/>
        <end position="179"/>
    </location>
</feature>
<keyword evidence="4" id="KW-0378">Hydrolase</keyword>
<feature type="non-terminal residue" evidence="10">
    <location>
        <position position="2755"/>
    </location>
</feature>
<feature type="domain" description="Ubiquitin-like protease family profile" evidence="9">
    <location>
        <begin position="141"/>
        <end position="372"/>
    </location>
</feature>
<proteinExistence type="inferred from homology"/>
<dbReference type="Gene3D" id="3.40.50.300">
    <property type="entry name" value="P-loop containing nucleotide triphosphate hydrolases"/>
    <property type="match status" value="1"/>
</dbReference>
<evidence type="ECO:0000259" key="9">
    <source>
        <dbReference type="PROSITE" id="PS50600"/>
    </source>
</evidence>
<feature type="coiled-coil region" evidence="7">
    <location>
        <begin position="381"/>
        <end position="415"/>
    </location>
</feature>
<keyword evidence="7" id="KW-0175">Coiled coil</keyword>
<dbReference type="PANTHER" id="PTHR24189">
    <property type="entry name" value="MYOTROPHIN"/>
    <property type="match status" value="1"/>
</dbReference>
<dbReference type="InterPro" id="IPR038765">
    <property type="entry name" value="Papain-like_cys_pep_sf"/>
</dbReference>
<dbReference type="PROSITE" id="PS50088">
    <property type="entry name" value="ANK_REPEAT"/>
    <property type="match status" value="2"/>
</dbReference>
<comment type="similarity">
    <text evidence="1">Belongs to the peptidase C48 family.</text>
</comment>
<dbReference type="Gene3D" id="1.25.40.20">
    <property type="entry name" value="Ankyrin repeat-containing domain"/>
    <property type="match status" value="3"/>
</dbReference>
<gene>
    <name evidence="10" type="ORF">g.42568</name>
</gene>
<keyword evidence="3" id="KW-0677">Repeat</keyword>
<keyword evidence="2" id="KW-0645">Protease</keyword>
<dbReference type="PANTHER" id="PTHR24189:SF50">
    <property type="entry name" value="ANKYRIN REPEAT AND SOCS BOX PROTEIN 2"/>
    <property type="match status" value="1"/>
</dbReference>
<dbReference type="Gene3D" id="3.40.395.10">
    <property type="entry name" value="Adenoviral Proteinase, Chain A"/>
    <property type="match status" value="1"/>
</dbReference>
<evidence type="ECO:0000256" key="7">
    <source>
        <dbReference type="SAM" id="Coils"/>
    </source>
</evidence>
<evidence type="ECO:0000313" key="10">
    <source>
        <dbReference type="EMBL" id="JAS36151.1"/>
    </source>
</evidence>
<evidence type="ECO:0000256" key="3">
    <source>
        <dbReference type="ARBA" id="ARBA00022737"/>
    </source>
</evidence>